<evidence type="ECO:0000256" key="3">
    <source>
        <dbReference type="ARBA" id="ARBA00022801"/>
    </source>
</evidence>
<keyword evidence="3" id="KW-0378">Hydrolase</keyword>
<evidence type="ECO:0000256" key="1">
    <source>
        <dbReference type="ARBA" id="ARBA00007074"/>
    </source>
</evidence>
<proteinExistence type="inferred from homology"/>
<evidence type="ECO:0000256" key="2">
    <source>
        <dbReference type="ARBA" id="ARBA00022670"/>
    </source>
</evidence>
<evidence type="ECO:0000313" key="7">
    <source>
        <dbReference type="Proteomes" id="UP000305131"/>
    </source>
</evidence>
<reference evidence="6 7" key="1">
    <citation type="submission" date="2019-05" db="EMBL/GenBank/DDBJ databases">
        <authorList>
            <person name="Zhou X."/>
        </authorList>
    </citation>
    <scope>NUCLEOTIDE SEQUENCE [LARGE SCALE GENOMIC DNA]</scope>
    <source>
        <strain evidence="6 7">DSM 432</strain>
    </source>
</reference>
<dbReference type="GO" id="GO:0008234">
    <property type="term" value="F:cysteine-type peptidase activity"/>
    <property type="evidence" value="ECO:0007669"/>
    <property type="project" value="UniProtKB-KW"/>
</dbReference>
<dbReference type="Proteomes" id="UP000305131">
    <property type="component" value="Unassembled WGS sequence"/>
</dbReference>
<accession>A0A6C1KTL1</accession>
<dbReference type="RefSeq" id="WP_138398755.1">
    <property type="nucleotide sequence ID" value="NZ_JBAFVI010000001.1"/>
</dbReference>
<dbReference type="SUPFAM" id="SSF54001">
    <property type="entry name" value="Cysteine proteinases"/>
    <property type="match status" value="1"/>
</dbReference>
<evidence type="ECO:0000259" key="5">
    <source>
        <dbReference type="PROSITE" id="PS51935"/>
    </source>
</evidence>
<dbReference type="EMBL" id="VAUP01000015">
    <property type="protein sequence ID" value="TLX43846.1"/>
    <property type="molecule type" value="Genomic_DNA"/>
</dbReference>
<evidence type="ECO:0000313" key="6">
    <source>
        <dbReference type="EMBL" id="TLX43846.1"/>
    </source>
</evidence>
<keyword evidence="2" id="KW-0645">Protease</keyword>
<dbReference type="GeneID" id="95773209"/>
<evidence type="ECO:0000256" key="4">
    <source>
        <dbReference type="ARBA" id="ARBA00022807"/>
    </source>
</evidence>
<dbReference type="AlphaFoldDB" id="A0A6C1KTL1"/>
<keyword evidence="4" id="KW-0788">Thiol protease</keyword>
<sequence length="169" mass="18433">MNVIFRGAPPETSISESVVDGRRRTDVNFGGHWSGSYLGLPFVSLGRGRGGLDCYGLVRLVLAEERGITLPSYTEAYASVGERAEIAAALSGAIAQRTWREVPPGREQPFDIALFSVFGRPLHVGVVVRPGLMLHVSDGHDSRIEDYRAPTWAARLIAIYRHEALCPSS</sequence>
<name>A0A6C1KTL1_XANAU</name>
<dbReference type="OrthoDB" id="6058745at2"/>
<dbReference type="GO" id="GO:0006508">
    <property type="term" value="P:proteolysis"/>
    <property type="evidence" value="ECO:0007669"/>
    <property type="project" value="UniProtKB-KW"/>
</dbReference>
<dbReference type="InterPro" id="IPR000064">
    <property type="entry name" value="NLP_P60_dom"/>
</dbReference>
<comment type="caution">
    <text evidence="6">The sequence shown here is derived from an EMBL/GenBank/DDBJ whole genome shotgun (WGS) entry which is preliminary data.</text>
</comment>
<organism evidence="6 7">
    <name type="scientific">Xanthobacter autotrophicus</name>
    <dbReference type="NCBI Taxonomy" id="280"/>
    <lineage>
        <taxon>Bacteria</taxon>
        <taxon>Pseudomonadati</taxon>
        <taxon>Pseudomonadota</taxon>
        <taxon>Alphaproteobacteria</taxon>
        <taxon>Hyphomicrobiales</taxon>
        <taxon>Xanthobacteraceae</taxon>
        <taxon>Xanthobacter</taxon>
    </lineage>
</organism>
<feature type="domain" description="NlpC/P60" evidence="5">
    <location>
        <begin position="24"/>
        <end position="163"/>
    </location>
</feature>
<dbReference type="Gene3D" id="3.90.1720.10">
    <property type="entry name" value="endopeptidase domain like (from Nostoc punctiforme)"/>
    <property type="match status" value="1"/>
</dbReference>
<gene>
    <name evidence="6" type="ORF">FBQ73_07025</name>
</gene>
<protein>
    <submittedName>
        <fullName evidence="6">NlpC/P60 family protein</fullName>
    </submittedName>
</protein>
<dbReference type="Pfam" id="PF00877">
    <property type="entry name" value="NLPC_P60"/>
    <property type="match status" value="1"/>
</dbReference>
<dbReference type="InterPro" id="IPR038765">
    <property type="entry name" value="Papain-like_cys_pep_sf"/>
</dbReference>
<dbReference type="PROSITE" id="PS51935">
    <property type="entry name" value="NLPC_P60"/>
    <property type="match status" value="1"/>
</dbReference>
<comment type="similarity">
    <text evidence="1">Belongs to the peptidase C40 family.</text>
</comment>